<dbReference type="InterPro" id="IPR057916">
    <property type="entry name" value="P22_gp7"/>
</dbReference>
<dbReference type="Pfam" id="PF25688">
    <property type="entry name" value="P22_gp7"/>
    <property type="match status" value="1"/>
</dbReference>
<dbReference type="AlphaFoldDB" id="A0A377XWH8"/>
<evidence type="ECO:0000313" key="1">
    <source>
        <dbReference type="EMBL" id="STT86324.1"/>
    </source>
</evidence>
<evidence type="ECO:0000313" key="2">
    <source>
        <dbReference type="Proteomes" id="UP000254340"/>
    </source>
</evidence>
<dbReference type="EMBL" id="UGLH01000006">
    <property type="protein sequence ID" value="STT86324.1"/>
    <property type="molecule type" value="Genomic_DNA"/>
</dbReference>
<proteinExistence type="predicted"/>
<sequence>MLIYQIANKHLSKAVYQKGGDGGAGAQADATKDATKLQREIWQTNMQNLAPFTPLAQQYISQLQNLSSLGGQQQALGEYYNSGQFKDLANQARYQQLASAEATGGLGSTATSNGLATIAPMLGQNWLTGQMNNFQNLANIGLGALQGQANAGQSYANNTGQLLQQQAALSAANANKPSAAGSFLNGALSGAAAGLWVGLRLVE</sequence>
<reference evidence="1 2" key="1">
    <citation type="submission" date="2018-06" db="EMBL/GenBank/DDBJ databases">
        <authorList>
            <consortium name="Pathogen Informatics"/>
            <person name="Doyle S."/>
        </authorList>
    </citation>
    <scope>NUCLEOTIDE SEQUENCE [LARGE SCALE GENOMIC DNA]</scope>
    <source>
        <strain evidence="1 2">NCTC5047</strain>
    </source>
</reference>
<organism evidence="1 2">
    <name type="scientific">Klebsiella pneumoniae</name>
    <dbReference type="NCBI Taxonomy" id="573"/>
    <lineage>
        <taxon>Bacteria</taxon>
        <taxon>Pseudomonadati</taxon>
        <taxon>Pseudomonadota</taxon>
        <taxon>Gammaproteobacteria</taxon>
        <taxon>Enterobacterales</taxon>
        <taxon>Enterobacteriaceae</taxon>
        <taxon>Klebsiella/Raoultella group</taxon>
        <taxon>Klebsiella</taxon>
        <taxon>Klebsiella pneumoniae complex</taxon>
    </lineage>
</organism>
<dbReference type="Proteomes" id="UP000254340">
    <property type="component" value="Unassembled WGS sequence"/>
</dbReference>
<protein>
    <recommendedName>
        <fullName evidence="3">DNA transfer protein</fullName>
    </recommendedName>
</protein>
<name>A0A377XWH8_KLEPN</name>
<gene>
    <name evidence="1" type="ORF">NCTC5047_07421</name>
</gene>
<evidence type="ECO:0008006" key="3">
    <source>
        <dbReference type="Google" id="ProtNLM"/>
    </source>
</evidence>
<accession>A0A377XWH8</accession>